<name>A0ABR4PIW3_9HELO</name>
<evidence type="ECO:0000256" key="3">
    <source>
        <dbReference type="ARBA" id="ARBA00022989"/>
    </source>
</evidence>
<dbReference type="InterPro" id="IPR052337">
    <property type="entry name" value="SAT4-like"/>
</dbReference>
<keyword evidence="2 6" id="KW-0812">Transmembrane</keyword>
<gene>
    <name evidence="8" type="ORF">PVAG01_05017</name>
</gene>
<keyword evidence="9" id="KW-1185">Reference proteome</keyword>
<comment type="subcellular location">
    <subcellularLocation>
        <location evidence="1">Membrane</location>
        <topology evidence="1">Multi-pass membrane protein</topology>
    </subcellularLocation>
</comment>
<feature type="transmembrane region" description="Helical" evidence="6">
    <location>
        <begin position="49"/>
        <end position="72"/>
    </location>
</feature>
<dbReference type="PANTHER" id="PTHR33048">
    <property type="entry name" value="PTH11-LIKE INTEGRAL MEMBRANE PROTEIN (AFU_ORTHOLOGUE AFUA_5G11245)"/>
    <property type="match status" value="1"/>
</dbReference>
<dbReference type="InterPro" id="IPR049326">
    <property type="entry name" value="Rhodopsin_dom_fungi"/>
</dbReference>
<dbReference type="PANTHER" id="PTHR33048:SF96">
    <property type="entry name" value="INTEGRAL MEMBRANE PROTEIN"/>
    <property type="match status" value="1"/>
</dbReference>
<feature type="transmembrane region" description="Helical" evidence="6">
    <location>
        <begin position="92"/>
        <end position="116"/>
    </location>
</feature>
<comment type="caution">
    <text evidence="8">The sequence shown here is derived from an EMBL/GenBank/DDBJ whole genome shotgun (WGS) entry which is preliminary data.</text>
</comment>
<accession>A0ABR4PIW3</accession>
<dbReference type="Proteomes" id="UP001629113">
    <property type="component" value="Unassembled WGS sequence"/>
</dbReference>
<comment type="similarity">
    <text evidence="5">Belongs to the SAT4 family.</text>
</comment>
<feature type="domain" description="Rhodopsin" evidence="7">
    <location>
        <begin position="33"/>
        <end position="274"/>
    </location>
</feature>
<sequence>MSDSANDAGIGRGAQVIGVAVMSLSLSWISVSLRFYVRLAIQKGFGKEDWLTLVAMILFTALCSLLLETIKFGLGRHMKDIPPHQVPVGAKMIFICELLYVVTTAITKASIGVYFLRLSSRRYQSTIIYSTLVVVTAFSTIYFFFLLFQCHPIAYIWQYYEGGDGYCISHKTLANVTYAHAAMSAATDWSFGLLPVFFVWRMKMNPRTKFSVILILSLGFFASSATLVRIVYIRRLTLTTDHSYEGINIVKWSMVEPAIGITAAAIATLRPLFTQFLGHNKRQSIMRARHHSTSGESQVNMMDSYVGKDSLSSEFREMLGIESVGQVTTTIYAETDKSKDKKSWWKRPQFKTALSQSSTSELYPTGHKGSDAAPFDWNAGIVKSTMVTREE</sequence>
<dbReference type="Pfam" id="PF20684">
    <property type="entry name" value="Fung_rhodopsin"/>
    <property type="match status" value="1"/>
</dbReference>
<evidence type="ECO:0000256" key="1">
    <source>
        <dbReference type="ARBA" id="ARBA00004141"/>
    </source>
</evidence>
<organism evidence="8 9">
    <name type="scientific">Phlyctema vagabunda</name>
    <dbReference type="NCBI Taxonomy" id="108571"/>
    <lineage>
        <taxon>Eukaryota</taxon>
        <taxon>Fungi</taxon>
        <taxon>Dikarya</taxon>
        <taxon>Ascomycota</taxon>
        <taxon>Pezizomycotina</taxon>
        <taxon>Leotiomycetes</taxon>
        <taxon>Helotiales</taxon>
        <taxon>Dermateaceae</taxon>
        <taxon>Phlyctema</taxon>
    </lineage>
</organism>
<proteinExistence type="inferred from homology"/>
<evidence type="ECO:0000313" key="9">
    <source>
        <dbReference type="Proteomes" id="UP001629113"/>
    </source>
</evidence>
<keyword evidence="3 6" id="KW-1133">Transmembrane helix</keyword>
<dbReference type="EMBL" id="JBFCZG010000004">
    <property type="protein sequence ID" value="KAL3423270.1"/>
    <property type="molecule type" value="Genomic_DNA"/>
</dbReference>
<feature type="transmembrane region" description="Helical" evidence="6">
    <location>
        <begin position="212"/>
        <end position="232"/>
    </location>
</feature>
<evidence type="ECO:0000256" key="2">
    <source>
        <dbReference type="ARBA" id="ARBA00022692"/>
    </source>
</evidence>
<feature type="transmembrane region" description="Helical" evidence="6">
    <location>
        <begin position="128"/>
        <end position="157"/>
    </location>
</feature>
<keyword evidence="4 6" id="KW-0472">Membrane</keyword>
<evidence type="ECO:0000256" key="5">
    <source>
        <dbReference type="ARBA" id="ARBA00038359"/>
    </source>
</evidence>
<evidence type="ECO:0000256" key="4">
    <source>
        <dbReference type="ARBA" id="ARBA00023136"/>
    </source>
</evidence>
<protein>
    <submittedName>
        <fullName evidence="8">Integral membrane protein</fullName>
    </submittedName>
</protein>
<evidence type="ECO:0000313" key="8">
    <source>
        <dbReference type="EMBL" id="KAL3423270.1"/>
    </source>
</evidence>
<feature type="transmembrane region" description="Helical" evidence="6">
    <location>
        <begin position="252"/>
        <end position="273"/>
    </location>
</feature>
<feature type="transmembrane region" description="Helical" evidence="6">
    <location>
        <begin position="177"/>
        <end position="200"/>
    </location>
</feature>
<evidence type="ECO:0000259" key="7">
    <source>
        <dbReference type="Pfam" id="PF20684"/>
    </source>
</evidence>
<reference evidence="8 9" key="1">
    <citation type="submission" date="2024-06" db="EMBL/GenBank/DDBJ databases">
        <title>Complete genome of Phlyctema vagabunda strain 19-DSS-EL-015.</title>
        <authorList>
            <person name="Fiorenzani C."/>
        </authorList>
    </citation>
    <scope>NUCLEOTIDE SEQUENCE [LARGE SCALE GENOMIC DNA]</scope>
    <source>
        <strain evidence="8 9">19-DSS-EL-015</strain>
    </source>
</reference>
<evidence type="ECO:0000256" key="6">
    <source>
        <dbReference type="SAM" id="Phobius"/>
    </source>
</evidence>
<feature type="transmembrane region" description="Helical" evidence="6">
    <location>
        <begin position="16"/>
        <end position="37"/>
    </location>
</feature>